<dbReference type="Proteomes" id="UP000251088">
    <property type="component" value="Unassembled WGS sequence"/>
</dbReference>
<organism evidence="1 2">
    <name type="scientific">Klebsiella pneumoniae</name>
    <dbReference type="NCBI Taxonomy" id="573"/>
    <lineage>
        <taxon>Bacteria</taxon>
        <taxon>Pseudomonadati</taxon>
        <taxon>Pseudomonadota</taxon>
        <taxon>Gammaproteobacteria</taxon>
        <taxon>Enterobacterales</taxon>
        <taxon>Enterobacteriaceae</taxon>
        <taxon>Klebsiella/Raoultella group</taxon>
        <taxon>Klebsiella</taxon>
        <taxon>Klebsiella pneumoniae complex</taxon>
    </lineage>
</organism>
<proteinExistence type="predicted"/>
<dbReference type="AlphaFoldDB" id="A0A2X3D0R9"/>
<accession>A0A2X3D0R9</accession>
<reference evidence="1 2" key="1">
    <citation type="submission" date="2018-06" db="EMBL/GenBank/DDBJ databases">
        <authorList>
            <consortium name="Pathogen Informatics"/>
            <person name="Doyle S."/>
        </authorList>
    </citation>
    <scope>NUCLEOTIDE SEQUENCE [LARGE SCALE GENOMIC DNA]</scope>
    <source>
        <strain evidence="1 2">NCTC9128</strain>
    </source>
</reference>
<gene>
    <name evidence="1" type="ORF">NCTC9128_02408</name>
</gene>
<protein>
    <submittedName>
        <fullName evidence="1">YgbK domain protein</fullName>
    </submittedName>
</protein>
<dbReference type="Gene3D" id="3.40.980.20">
    <property type="entry name" value="Four-carbon acid sugar kinase, nucleotide binding domain"/>
    <property type="match status" value="1"/>
</dbReference>
<evidence type="ECO:0000313" key="2">
    <source>
        <dbReference type="Proteomes" id="UP000251088"/>
    </source>
</evidence>
<name>A0A2X3D0R9_KLEPN</name>
<dbReference type="EMBL" id="UAWN01000011">
    <property type="protein sequence ID" value="SQC14325.1"/>
    <property type="molecule type" value="Genomic_DNA"/>
</dbReference>
<sequence>MPLAGPAVVLSGSCSVMTNSQVAAYRQQAPPAPST</sequence>
<dbReference type="InterPro" id="IPR042213">
    <property type="entry name" value="NBD_C_sf"/>
</dbReference>
<dbReference type="SUPFAM" id="SSF142764">
    <property type="entry name" value="YgbK-like"/>
    <property type="match status" value="1"/>
</dbReference>
<evidence type="ECO:0000313" key="1">
    <source>
        <dbReference type="EMBL" id="SQC14325.1"/>
    </source>
</evidence>